<gene>
    <name evidence="3" type="ORF">C448_14535</name>
</gene>
<keyword evidence="3" id="KW-0808">Transferase</keyword>
<evidence type="ECO:0000259" key="2">
    <source>
        <dbReference type="Pfam" id="PF04230"/>
    </source>
</evidence>
<comment type="caution">
    <text evidence="3">The sequence shown here is derived from an EMBL/GenBank/DDBJ whole genome shotgun (WGS) entry which is preliminary data.</text>
</comment>
<dbReference type="AlphaFoldDB" id="M0M1F0"/>
<evidence type="ECO:0000256" key="1">
    <source>
        <dbReference type="SAM" id="Coils"/>
    </source>
</evidence>
<dbReference type="GO" id="GO:0016740">
    <property type="term" value="F:transferase activity"/>
    <property type="evidence" value="ECO:0007669"/>
    <property type="project" value="UniProtKB-KW"/>
</dbReference>
<keyword evidence="1" id="KW-0175">Coiled coil</keyword>
<dbReference type="PANTHER" id="PTHR36836:SF1">
    <property type="entry name" value="COLANIC ACID BIOSYNTHESIS PROTEIN WCAK"/>
    <property type="match status" value="1"/>
</dbReference>
<evidence type="ECO:0000313" key="3">
    <source>
        <dbReference type="EMBL" id="EMA39642.1"/>
    </source>
</evidence>
<proteinExistence type="predicted"/>
<organism evidence="3 4">
    <name type="scientific">Halococcus morrhuae DSM 1307</name>
    <dbReference type="NCBI Taxonomy" id="931277"/>
    <lineage>
        <taxon>Archaea</taxon>
        <taxon>Methanobacteriati</taxon>
        <taxon>Methanobacteriota</taxon>
        <taxon>Stenosarchaea group</taxon>
        <taxon>Halobacteria</taxon>
        <taxon>Halobacteriales</taxon>
        <taxon>Halococcaceae</taxon>
        <taxon>Halococcus</taxon>
    </lineage>
</organism>
<dbReference type="Pfam" id="PF04230">
    <property type="entry name" value="PS_pyruv_trans"/>
    <property type="match status" value="1"/>
</dbReference>
<feature type="domain" description="Polysaccharide pyruvyl transferase" evidence="2">
    <location>
        <begin position="165"/>
        <end position="318"/>
    </location>
</feature>
<dbReference type="PANTHER" id="PTHR36836">
    <property type="entry name" value="COLANIC ACID BIOSYNTHESIS PROTEIN WCAK"/>
    <property type="match status" value="1"/>
</dbReference>
<protein>
    <submittedName>
        <fullName evidence="3">Polysaccharide pyruvyl transferase superfamily protein</fullName>
    </submittedName>
</protein>
<feature type="coiled-coil region" evidence="1">
    <location>
        <begin position="359"/>
        <end position="386"/>
    </location>
</feature>
<dbReference type="Proteomes" id="UP000011568">
    <property type="component" value="Unassembled WGS sequence"/>
</dbReference>
<reference evidence="3 4" key="1">
    <citation type="journal article" date="2014" name="PLoS Genet.">
        <title>Phylogenetically driven sequencing of extremely halophilic archaea reveals strategies for static and dynamic osmo-response.</title>
        <authorList>
            <person name="Becker E.A."/>
            <person name="Seitzer P.M."/>
            <person name="Tritt A."/>
            <person name="Larsen D."/>
            <person name="Krusor M."/>
            <person name="Yao A.I."/>
            <person name="Wu D."/>
            <person name="Madern D."/>
            <person name="Eisen J.A."/>
            <person name="Darling A.E."/>
            <person name="Facciotti M.T."/>
        </authorList>
    </citation>
    <scope>NUCLEOTIDE SEQUENCE [LARGE SCALE GENOMIC DNA]</scope>
    <source>
        <strain evidence="3 4">DSM 1307</strain>
    </source>
</reference>
<accession>M0M1F0</accession>
<dbReference type="EMBL" id="AOMC01000158">
    <property type="protein sequence ID" value="EMA39642.1"/>
    <property type="molecule type" value="Genomic_DNA"/>
</dbReference>
<name>M0M1F0_HALMO</name>
<evidence type="ECO:0000313" key="4">
    <source>
        <dbReference type="Proteomes" id="UP000011568"/>
    </source>
</evidence>
<sequence length="389" mass="44820">MIPYVRYIDRASCVCRNHYVEWVYISLMMTEIAAYSGWLGNNNIGDEALYLANEKIFADFELVNRDYYDDSLIQLYGGGTVLPRQAIEHGSDELVAAIGVGVEDPDFRNQPFASIDIEYYLEKNDIAFLIGNKYTQHIANQIASLSDSVMMDRKYVTEDRYTPVQRFDYLGVRGPRSKEILSRYGIDSQVVGDTALLLEPSEYNHQKSNRVAVTLRSAKSVLKWTDDTEYIQVIEKFCREHSDEYEFVFLPFRPIDIPLHAKLSKKIPNAEFRDYCSHVDVRAAIDEISDCDIVIGERLHASILAACSFTPFVSLGYQPKNDDFVESINMTEYHTRFHQLTINWLVDRFEKIRTSDDARQKLQAEVTDKRAEIQSLAKEITTAINEQDY</sequence>
<keyword evidence="4" id="KW-1185">Reference proteome</keyword>
<dbReference type="InterPro" id="IPR007345">
    <property type="entry name" value="Polysacch_pyruvyl_Trfase"/>
</dbReference>